<keyword evidence="2" id="KW-0238">DNA-binding</keyword>
<gene>
    <name evidence="6" type="ORF">ACFQMJ_29540</name>
</gene>
<dbReference type="PANTHER" id="PTHR46796">
    <property type="entry name" value="HTH-TYPE TRANSCRIPTIONAL ACTIVATOR RHAS-RELATED"/>
    <property type="match status" value="1"/>
</dbReference>
<dbReference type="Proteomes" id="UP001596378">
    <property type="component" value="Unassembled WGS sequence"/>
</dbReference>
<reference evidence="7" key="1">
    <citation type="journal article" date="2019" name="Int. J. Syst. Evol. Microbiol.">
        <title>The Global Catalogue of Microorganisms (GCM) 10K type strain sequencing project: providing services to taxonomists for standard genome sequencing and annotation.</title>
        <authorList>
            <consortium name="The Broad Institute Genomics Platform"/>
            <consortium name="The Broad Institute Genome Sequencing Center for Infectious Disease"/>
            <person name="Wu L."/>
            <person name="Ma J."/>
        </authorList>
    </citation>
    <scope>NUCLEOTIDE SEQUENCE [LARGE SCALE GENOMIC DNA]</scope>
    <source>
        <strain evidence="7">KCTC 12907</strain>
    </source>
</reference>
<evidence type="ECO:0000259" key="5">
    <source>
        <dbReference type="PROSITE" id="PS50983"/>
    </source>
</evidence>
<dbReference type="EMBL" id="JBHTAI010000025">
    <property type="protein sequence ID" value="MFC7152699.1"/>
    <property type="molecule type" value="Genomic_DNA"/>
</dbReference>
<dbReference type="PROSITE" id="PS01124">
    <property type="entry name" value="HTH_ARAC_FAMILY_2"/>
    <property type="match status" value="1"/>
</dbReference>
<keyword evidence="7" id="KW-1185">Reference proteome</keyword>
<dbReference type="InterPro" id="IPR050204">
    <property type="entry name" value="AraC_XylS_family_regulators"/>
</dbReference>
<evidence type="ECO:0000259" key="4">
    <source>
        <dbReference type="PROSITE" id="PS01124"/>
    </source>
</evidence>
<sequence length="543" mass="61427">MDLNGTSSDRLYTFESIESGILNGGTEGDVFVHELPGFLVIAEGEGLLEADTGVVYRVQKGSVFLRKPGSAARLSASPGSGGVLHVRHVVFRPIPLFPTASGRAASEAAGEWNAAGAFVESAGSLLDWAGELAHFGTDEERGLRLERHILVQKMVLWWIRNVRLANPGFASIAVAADYVHRHFRLPLDMERLASLAGFSVSHFALLFKRYTGCSPSEYLNTLRINRAKELLIAGELELKRIAPEAACKDEWYFSRKFKKKTGLSPTRYRKQAREHVVSYSFPISNHLVALNVRPSAAFVHPADRPRHREGTVCLRYGDTESEQLAALKRMQPDLSLFLDEMTPEERTFREKARAWTPTLTIPWMSMDWQEQMLAISEWVNRKEAALGWIADFETSAREARRRVRASVGEEETVGVLVVSGGQCSVYGVRNIGYSLYRSLKLSPPPALRRLFESDRNFYAVEVPIERLADYAADRMLVMVRRDVPGTEDFFRRLRRTPSWRALEADPRRRFYYIEPDKWLMYDPLSVREQLGLAKELLISGMSK</sequence>
<dbReference type="InterPro" id="IPR002491">
    <property type="entry name" value="ABC_transptr_periplasmic_BD"/>
</dbReference>
<dbReference type="InterPro" id="IPR009057">
    <property type="entry name" value="Homeodomain-like_sf"/>
</dbReference>
<evidence type="ECO:0000313" key="7">
    <source>
        <dbReference type="Proteomes" id="UP001596378"/>
    </source>
</evidence>
<evidence type="ECO:0000256" key="2">
    <source>
        <dbReference type="ARBA" id="ARBA00023125"/>
    </source>
</evidence>
<dbReference type="RefSeq" id="WP_378050347.1">
    <property type="nucleotide sequence ID" value="NZ_JBHMDN010000025.1"/>
</dbReference>
<dbReference type="PROSITE" id="PS50983">
    <property type="entry name" value="FE_B12_PBP"/>
    <property type="match status" value="1"/>
</dbReference>
<dbReference type="Pfam" id="PF01497">
    <property type="entry name" value="Peripla_BP_2"/>
    <property type="match status" value="1"/>
</dbReference>
<dbReference type="SMART" id="SM00342">
    <property type="entry name" value="HTH_ARAC"/>
    <property type="match status" value="1"/>
</dbReference>
<accession>A0ABW2FL30</accession>
<dbReference type="InterPro" id="IPR018060">
    <property type="entry name" value="HTH_AraC"/>
</dbReference>
<feature type="domain" description="Fe/B12 periplasmic-binding" evidence="5">
    <location>
        <begin position="275"/>
        <end position="541"/>
    </location>
</feature>
<evidence type="ECO:0000256" key="1">
    <source>
        <dbReference type="ARBA" id="ARBA00023015"/>
    </source>
</evidence>
<evidence type="ECO:0000313" key="6">
    <source>
        <dbReference type="EMBL" id="MFC7152699.1"/>
    </source>
</evidence>
<evidence type="ECO:0000256" key="3">
    <source>
        <dbReference type="ARBA" id="ARBA00023163"/>
    </source>
</evidence>
<feature type="domain" description="HTH araC/xylS-type" evidence="4">
    <location>
        <begin position="173"/>
        <end position="271"/>
    </location>
</feature>
<dbReference type="SUPFAM" id="SSF53807">
    <property type="entry name" value="Helical backbone' metal receptor"/>
    <property type="match status" value="1"/>
</dbReference>
<dbReference type="Gene3D" id="3.40.50.1980">
    <property type="entry name" value="Nitrogenase molybdenum iron protein domain"/>
    <property type="match status" value="1"/>
</dbReference>
<protein>
    <submittedName>
        <fullName evidence="6">Helix-turn-helix domain-containing protein</fullName>
    </submittedName>
</protein>
<organism evidence="6 7">
    <name type="scientific">Cohnella cellulosilytica</name>
    <dbReference type="NCBI Taxonomy" id="986710"/>
    <lineage>
        <taxon>Bacteria</taxon>
        <taxon>Bacillati</taxon>
        <taxon>Bacillota</taxon>
        <taxon>Bacilli</taxon>
        <taxon>Bacillales</taxon>
        <taxon>Paenibacillaceae</taxon>
        <taxon>Cohnella</taxon>
    </lineage>
</organism>
<dbReference type="Pfam" id="PF12833">
    <property type="entry name" value="HTH_18"/>
    <property type="match status" value="1"/>
</dbReference>
<dbReference type="Gene3D" id="1.10.10.60">
    <property type="entry name" value="Homeodomain-like"/>
    <property type="match status" value="2"/>
</dbReference>
<keyword evidence="1" id="KW-0805">Transcription regulation</keyword>
<name>A0ABW2FL30_9BACL</name>
<keyword evidence="3" id="KW-0804">Transcription</keyword>
<comment type="caution">
    <text evidence="6">The sequence shown here is derived from an EMBL/GenBank/DDBJ whole genome shotgun (WGS) entry which is preliminary data.</text>
</comment>
<proteinExistence type="predicted"/>
<dbReference type="SUPFAM" id="SSF46689">
    <property type="entry name" value="Homeodomain-like"/>
    <property type="match status" value="2"/>
</dbReference>